<dbReference type="AlphaFoldDB" id="A0A8J5CIX4"/>
<evidence type="ECO:0000313" key="2">
    <source>
        <dbReference type="EMBL" id="KAG0714376.1"/>
    </source>
</evidence>
<sequence length="162" mass="16502">MSHSEGMTKFHSPSPSSGGELSPSDRSLKHASNHPRMTRQYVASHRLSPDVTAAPTLAPHPGKAPARPISSKKAAATHASTSAASTNADCPEPFNDDTTASASNHPRKSKESDASFRPSSDAAAITARTARPGSTHARSGAATKTPAAPASTSTGSFNTGSS</sequence>
<reference evidence="2" key="1">
    <citation type="submission" date="2020-07" db="EMBL/GenBank/DDBJ databases">
        <title>The High-quality genome of the commercially important snow crab, Chionoecetes opilio.</title>
        <authorList>
            <person name="Jeong J.-H."/>
            <person name="Ryu S."/>
        </authorList>
    </citation>
    <scope>NUCLEOTIDE SEQUENCE</scope>
    <source>
        <strain evidence="2">MADBK_172401_WGS</strain>
        <tissue evidence="2">Digestive gland</tissue>
    </source>
</reference>
<evidence type="ECO:0000256" key="1">
    <source>
        <dbReference type="SAM" id="MobiDB-lite"/>
    </source>
</evidence>
<evidence type="ECO:0000313" key="3">
    <source>
        <dbReference type="Proteomes" id="UP000770661"/>
    </source>
</evidence>
<protein>
    <submittedName>
        <fullName evidence="2">Uncharacterized protein</fullName>
    </submittedName>
</protein>
<dbReference type="Proteomes" id="UP000770661">
    <property type="component" value="Unassembled WGS sequence"/>
</dbReference>
<proteinExistence type="predicted"/>
<feature type="compositionally biased region" description="Low complexity" evidence="1">
    <location>
        <begin position="139"/>
        <end position="162"/>
    </location>
</feature>
<organism evidence="2 3">
    <name type="scientific">Chionoecetes opilio</name>
    <name type="common">Atlantic snow crab</name>
    <name type="synonym">Cancer opilio</name>
    <dbReference type="NCBI Taxonomy" id="41210"/>
    <lineage>
        <taxon>Eukaryota</taxon>
        <taxon>Metazoa</taxon>
        <taxon>Ecdysozoa</taxon>
        <taxon>Arthropoda</taxon>
        <taxon>Crustacea</taxon>
        <taxon>Multicrustacea</taxon>
        <taxon>Malacostraca</taxon>
        <taxon>Eumalacostraca</taxon>
        <taxon>Eucarida</taxon>
        <taxon>Decapoda</taxon>
        <taxon>Pleocyemata</taxon>
        <taxon>Brachyura</taxon>
        <taxon>Eubrachyura</taxon>
        <taxon>Majoidea</taxon>
        <taxon>Majidae</taxon>
        <taxon>Chionoecetes</taxon>
    </lineage>
</organism>
<accession>A0A8J5CIX4</accession>
<name>A0A8J5CIX4_CHIOP</name>
<gene>
    <name evidence="2" type="ORF">GWK47_014276</name>
</gene>
<feature type="compositionally biased region" description="Low complexity" evidence="1">
    <location>
        <begin position="12"/>
        <end position="24"/>
    </location>
</feature>
<feature type="compositionally biased region" description="Low complexity" evidence="1">
    <location>
        <begin position="71"/>
        <end position="88"/>
    </location>
</feature>
<comment type="caution">
    <text evidence="2">The sequence shown here is derived from an EMBL/GenBank/DDBJ whole genome shotgun (WGS) entry which is preliminary data.</text>
</comment>
<feature type="region of interest" description="Disordered" evidence="1">
    <location>
        <begin position="1"/>
        <end position="162"/>
    </location>
</feature>
<dbReference type="EMBL" id="JACEEZ010020596">
    <property type="protein sequence ID" value="KAG0714376.1"/>
    <property type="molecule type" value="Genomic_DNA"/>
</dbReference>
<keyword evidence="3" id="KW-1185">Reference proteome</keyword>